<evidence type="ECO:0000256" key="1">
    <source>
        <dbReference type="ARBA" id="ARBA00000085"/>
    </source>
</evidence>
<evidence type="ECO:0000256" key="14">
    <source>
        <dbReference type="RuleBase" id="RU364088"/>
    </source>
</evidence>
<dbReference type="PRINTS" id="PR00344">
    <property type="entry name" value="BCTRLSENSOR"/>
</dbReference>
<evidence type="ECO:0000256" key="6">
    <source>
        <dbReference type="ARBA" id="ARBA00022679"/>
    </source>
</evidence>
<organism evidence="17 18">
    <name type="scientific">Telmatospirillum siberiense</name>
    <dbReference type="NCBI Taxonomy" id="382514"/>
    <lineage>
        <taxon>Bacteria</taxon>
        <taxon>Pseudomonadati</taxon>
        <taxon>Pseudomonadota</taxon>
        <taxon>Alphaproteobacteria</taxon>
        <taxon>Rhodospirillales</taxon>
        <taxon>Rhodospirillaceae</taxon>
        <taxon>Telmatospirillum</taxon>
    </lineage>
</organism>
<evidence type="ECO:0000256" key="8">
    <source>
        <dbReference type="ARBA" id="ARBA00022741"/>
    </source>
</evidence>
<feature type="transmembrane region" description="Helical" evidence="14">
    <location>
        <begin position="172"/>
        <end position="191"/>
    </location>
</feature>
<dbReference type="InterPro" id="IPR004358">
    <property type="entry name" value="Sig_transdc_His_kin-like_C"/>
</dbReference>
<dbReference type="EMBL" id="PIUM01000004">
    <property type="protein sequence ID" value="PKU25658.1"/>
    <property type="molecule type" value="Genomic_DNA"/>
</dbReference>
<evidence type="ECO:0000256" key="3">
    <source>
        <dbReference type="ARBA" id="ARBA00022475"/>
    </source>
</evidence>
<comment type="catalytic activity">
    <reaction evidence="1 14">
        <text>ATP + protein L-histidine = ADP + protein N-phospho-L-histidine.</text>
        <dbReference type="EC" id="2.7.13.3"/>
    </reaction>
</comment>
<keyword evidence="11 14" id="KW-1133">Transmembrane helix</keyword>
<dbReference type="SMART" id="SM00387">
    <property type="entry name" value="HATPase_c"/>
    <property type="match status" value="1"/>
</dbReference>
<dbReference type="OrthoDB" id="8673316at2"/>
<keyword evidence="9 14" id="KW-0418">Kinase</keyword>
<dbReference type="InterPro" id="IPR050428">
    <property type="entry name" value="TCS_sensor_his_kinase"/>
</dbReference>
<dbReference type="Pfam" id="PF00512">
    <property type="entry name" value="HisKA"/>
    <property type="match status" value="1"/>
</dbReference>
<keyword evidence="6 14" id="KW-0808">Transferase</keyword>
<comment type="subcellular location">
    <subcellularLocation>
        <location evidence="2 14">Cell inner membrane</location>
    </subcellularLocation>
</comment>
<dbReference type="PROSITE" id="PS50885">
    <property type="entry name" value="HAMP"/>
    <property type="match status" value="1"/>
</dbReference>
<dbReference type="RefSeq" id="WP_101249713.1">
    <property type="nucleotide sequence ID" value="NZ_PIUM01000004.1"/>
</dbReference>
<dbReference type="PROSITE" id="PS50109">
    <property type="entry name" value="HIS_KIN"/>
    <property type="match status" value="1"/>
</dbReference>
<dbReference type="PANTHER" id="PTHR45436">
    <property type="entry name" value="SENSOR HISTIDINE KINASE YKOH"/>
    <property type="match status" value="1"/>
</dbReference>
<evidence type="ECO:0000313" key="17">
    <source>
        <dbReference type="EMBL" id="PKU25658.1"/>
    </source>
</evidence>
<evidence type="ECO:0000256" key="9">
    <source>
        <dbReference type="ARBA" id="ARBA00022777"/>
    </source>
</evidence>
<dbReference type="GO" id="GO:0005524">
    <property type="term" value="F:ATP binding"/>
    <property type="evidence" value="ECO:0007669"/>
    <property type="project" value="UniProtKB-KW"/>
</dbReference>
<keyword evidence="10 14" id="KW-0067">ATP-binding</keyword>
<dbReference type="Pfam" id="PF00672">
    <property type="entry name" value="HAMP"/>
    <property type="match status" value="1"/>
</dbReference>
<keyword evidence="8 14" id="KW-0547">Nucleotide-binding</keyword>
<keyword evidence="12 14" id="KW-0902">Two-component regulatory system</keyword>
<evidence type="ECO:0000313" key="18">
    <source>
        <dbReference type="Proteomes" id="UP000233293"/>
    </source>
</evidence>
<dbReference type="EC" id="2.7.13.3" evidence="14"/>
<evidence type="ECO:0000259" key="15">
    <source>
        <dbReference type="PROSITE" id="PS50109"/>
    </source>
</evidence>
<dbReference type="InterPro" id="IPR036097">
    <property type="entry name" value="HisK_dim/P_sf"/>
</dbReference>
<dbReference type="InterPro" id="IPR003660">
    <property type="entry name" value="HAMP_dom"/>
</dbReference>
<evidence type="ECO:0000256" key="5">
    <source>
        <dbReference type="ARBA" id="ARBA00022553"/>
    </source>
</evidence>
<dbReference type="CDD" id="cd00075">
    <property type="entry name" value="HATPase"/>
    <property type="match status" value="1"/>
</dbReference>
<evidence type="ECO:0000256" key="13">
    <source>
        <dbReference type="ARBA" id="ARBA00023136"/>
    </source>
</evidence>
<dbReference type="PANTHER" id="PTHR45436:SF3">
    <property type="entry name" value="SENSOR HISTIDINE KINASE HPRS"/>
    <property type="match status" value="1"/>
</dbReference>
<evidence type="ECO:0000256" key="12">
    <source>
        <dbReference type="ARBA" id="ARBA00023012"/>
    </source>
</evidence>
<sequence length="483" mass="52604">MSRRWPASLITRTALLSGLAACLITGSLGGYLFQSARRSIEENTDRLLVARVEHFRRVVADMPSIADFAGRPVLFESMLGAERDVLLFQRAGDAPFIRVNPAGLPVPELAATPFGRITGMADVTRTSPPDGVPVHWVAAVTRTAAGGEPITVIAGHPMYREIGMLEAYGERVILATLGGMLVSALLAFLLLRGGLRPLGRLAARAGEINPITLAVRFDETRLPSELRAMTGAFNAMLERIAAGYQRLNQFSADLAHEIRTPLGALIGQTQVTLGQPRQPAEYRDVLASNLEEFGRLRAITENILFLARIEHTEREIERSPIDLDAELRKIADYFDGLADERSMRFEVSAAGAAWANPQLCQRAVNNLVINAVRYGREGTTVRLIGRQDACGASIIVENRGVPIPDDQRDRLFDRFYRGDAARSRPTESNGLGLAIVKTIMTLHGGTAGVACREPDLIRFELRFPAGLAGNYRECARSAQGVGA</sequence>
<name>A0A2N3PZ36_9PROT</name>
<evidence type="ECO:0000256" key="2">
    <source>
        <dbReference type="ARBA" id="ARBA00004533"/>
    </source>
</evidence>
<dbReference type="SUPFAM" id="SSF47384">
    <property type="entry name" value="Homodimeric domain of signal transducing histidine kinase"/>
    <property type="match status" value="1"/>
</dbReference>
<evidence type="ECO:0000256" key="11">
    <source>
        <dbReference type="ARBA" id="ARBA00022989"/>
    </source>
</evidence>
<dbReference type="InterPro" id="IPR006290">
    <property type="entry name" value="CztS_silS_copS"/>
</dbReference>
<dbReference type="SUPFAM" id="SSF55874">
    <property type="entry name" value="ATPase domain of HSP90 chaperone/DNA topoisomerase II/histidine kinase"/>
    <property type="match status" value="1"/>
</dbReference>
<feature type="domain" description="Histidine kinase" evidence="15">
    <location>
        <begin position="253"/>
        <end position="467"/>
    </location>
</feature>
<dbReference type="GO" id="GO:0000155">
    <property type="term" value="F:phosphorelay sensor kinase activity"/>
    <property type="evidence" value="ECO:0007669"/>
    <property type="project" value="InterPro"/>
</dbReference>
<dbReference type="InterPro" id="IPR003661">
    <property type="entry name" value="HisK_dim/P_dom"/>
</dbReference>
<dbReference type="SMART" id="SM00388">
    <property type="entry name" value="HisKA"/>
    <property type="match status" value="1"/>
</dbReference>
<evidence type="ECO:0000256" key="10">
    <source>
        <dbReference type="ARBA" id="ARBA00022840"/>
    </source>
</evidence>
<proteinExistence type="predicted"/>
<dbReference type="CDD" id="cd00082">
    <property type="entry name" value="HisKA"/>
    <property type="match status" value="1"/>
</dbReference>
<dbReference type="InterPro" id="IPR036890">
    <property type="entry name" value="HATPase_C_sf"/>
</dbReference>
<dbReference type="Gene3D" id="6.10.340.10">
    <property type="match status" value="1"/>
</dbReference>
<keyword evidence="13 14" id="KW-0472">Membrane</keyword>
<comment type="caution">
    <text evidence="17">The sequence shown here is derived from an EMBL/GenBank/DDBJ whole genome shotgun (WGS) entry which is preliminary data.</text>
</comment>
<keyword evidence="7 14" id="KW-0812">Transmembrane</keyword>
<dbReference type="Gene3D" id="1.10.287.130">
    <property type="match status" value="1"/>
</dbReference>
<keyword evidence="3 14" id="KW-1003">Cell membrane</keyword>
<dbReference type="GO" id="GO:0005886">
    <property type="term" value="C:plasma membrane"/>
    <property type="evidence" value="ECO:0007669"/>
    <property type="project" value="UniProtKB-SubCell"/>
</dbReference>
<dbReference type="Proteomes" id="UP000233293">
    <property type="component" value="Unassembled WGS sequence"/>
</dbReference>
<dbReference type="InterPro" id="IPR005467">
    <property type="entry name" value="His_kinase_dom"/>
</dbReference>
<protein>
    <recommendedName>
        <fullName evidence="14">Sensor protein</fullName>
        <ecNumber evidence="14">2.7.13.3</ecNumber>
    </recommendedName>
</protein>
<keyword evidence="4 14" id="KW-0997">Cell inner membrane</keyword>
<reference evidence="18" key="1">
    <citation type="submission" date="2017-12" db="EMBL/GenBank/DDBJ databases">
        <title>Draft genome sequence of Telmatospirillum siberiense 26-4b1T, an acidotolerant peatland alphaproteobacterium potentially involved in sulfur cycling.</title>
        <authorList>
            <person name="Hausmann B."/>
            <person name="Pjevac P."/>
            <person name="Schreck K."/>
            <person name="Herbold C.W."/>
            <person name="Daims H."/>
            <person name="Wagner M."/>
            <person name="Pester M."/>
            <person name="Loy A."/>
        </authorList>
    </citation>
    <scope>NUCLEOTIDE SEQUENCE [LARGE SCALE GENOMIC DNA]</scope>
    <source>
        <strain evidence="18">26-4b1</strain>
    </source>
</reference>
<keyword evidence="18" id="KW-1185">Reference proteome</keyword>
<evidence type="ECO:0000256" key="7">
    <source>
        <dbReference type="ARBA" id="ARBA00022692"/>
    </source>
</evidence>
<evidence type="ECO:0000259" key="16">
    <source>
        <dbReference type="PROSITE" id="PS50885"/>
    </source>
</evidence>
<accession>A0A2N3PZ36</accession>
<dbReference type="AlphaFoldDB" id="A0A2N3PZ36"/>
<feature type="domain" description="HAMP" evidence="16">
    <location>
        <begin position="192"/>
        <end position="245"/>
    </location>
</feature>
<dbReference type="InterPro" id="IPR003594">
    <property type="entry name" value="HATPase_dom"/>
</dbReference>
<evidence type="ECO:0000256" key="4">
    <source>
        <dbReference type="ARBA" id="ARBA00022519"/>
    </source>
</evidence>
<dbReference type="Gene3D" id="3.30.565.10">
    <property type="entry name" value="Histidine kinase-like ATPase, C-terminal domain"/>
    <property type="match status" value="1"/>
</dbReference>
<dbReference type="NCBIfam" id="TIGR01386">
    <property type="entry name" value="cztS_silS_copS"/>
    <property type="match status" value="1"/>
</dbReference>
<comment type="function">
    <text evidence="14">Member of a two-component regulatory system.</text>
</comment>
<dbReference type="SMART" id="SM00304">
    <property type="entry name" value="HAMP"/>
    <property type="match status" value="1"/>
</dbReference>
<dbReference type="Pfam" id="PF02518">
    <property type="entry name" value="HATPase_c"/>
    <property type="match status" value="1"/>
</dbReference>
<gene>
    <name evidence="17" type="ORF">CWS72_06270</name>
</gene>
<keyword evidence="5" id="KW-0597">Phosphoprotein</keyword>